<evidence type="ECO:0000256" key="5">
    <source>
        <dbReference type="ARBA" id="ARBA00023242"/>
    </source>
</evidence>
<dbReference type="SMART" id="SM00360">
    <property type="entry name" value="RRM"/>
    <property type="match status" value="2"/>
</dbReference>
<dbReference type="PANTHER" id="PTHR48028">
    <property type="entry name" value="GLYCINE-RICH RNA-BINDING PROTEIN RZ1A"/>
    <property type="match status" value="1"/>
</dbReference>
<dbReference type="GO" id="GO:0005634">
    <property type="term" value="C:nucleus"/>
    <property type="evidence" value="ECO:0007669"/>
    <property type="project" value="UniProtKB-SubCell"/>
</dbReference>
<keyword evidence="3 6" id="KW-0694">RNA-binding</keyword>
<dbReference type="GO" id="GO:0008380">
    <property type="term" value="P:RNA splicing"/>
    <property type="evidence" value="ECO:0007669"/>
    <property type="project" value="UniProtKB-KW"/>
</dbReference>
<dbReference type="Proteomes" id="UP000829685">
    <property type="component" value="Unassembled WGS sequence"/>
</dbReference>
<protein>
    <recommendedName>
        <fullName evidence="8">RRM domain-containing protein</fullName>
    </recommendedName>
</protein>
<evidence type="ECO:0000313" key="10">
    <source>
        <dbReference type="Proteomes" id="UP000829685"/>
    </source>
</evidence>
<gene>
    <name evidence="9" type="ORF">JX265_008674</name>
</gene>
<feature type="domain" description="RRM" evidence="8">
    <location>
        <begin position="173"/>
        <end position="251"/>
    </location>
</feature>
<evidence type="ECO:0000256" key="2">
    <source>
        <dbReference type="ARBA" id="ARBA00022664"/>
    </source>
</evidence>
<dbReference type="GO" id="GO:0006397">
    <property type="term" value="P:mRNA processing"/>
    <property type="evidence" value="ECO:0007669"/>
    <property type="project" value="UniProtKB-KW"/>
</dbReference>
<comment type="subcellular location">
    <subcellularLocation>
        <location evidence="1">Nucleus</location>
    </subcellularLocation>
</comment>
<dbReference type="OrthoDB" id="6730379at2759"/>
<dbReference type="InterPro" id="IPR000504">
    <property type="entry name" value="RRM_dom"/>
</dbReference>
<comment type="caution">
    <text evidence="9">The sequence shown here is derived from an EMBL/GenBank/DDBJ whole genome shotgun (WGS) entry which is preliminary data.</text>
</comment>
<dbReference type="EMBL" id="JAFIMR010000024">
    <property type="protein sequence ID" value="KAI1864303.1"/>
    <property type="molecule type" value="Genomic_DNA"/>
</dbReference>
<dbReference type="AlphaFoldDB" id="A0A9Q0AM44"/>
<accession>A0A9Q0AM44</accession>
<evidence type="ECO:0000256" key="3">
    <source>
        <dbReference type="ARBA" id="ARBA00022884"/>
    </source>
</evidence>
<dbReference type="SUPFAM" id="SSF54928">
    <property type="entry name" value="RNA-binding domain, RBD"/>
    <property type="match status" value="2"/>
</dbReference>
<keyword evidence="10" id="KW-1185">Reference proteome</keyword>
<sequence length="277" mass="30764">MQFPKAAARPSARFFTQTVRAMAQDSRDPHEQAFEQAIAADAVESAERLGSTAPAEEGSLTSSPLEGKVLSADPVKIFVSNIAFDATDMHLREAFSKYGEILAVNIGRDGRGLSKGFAFVTFGDKAAADQAVTECHRSFWHGRRINVDHARPETKRSYERAPEGSRTKNEPSSSLYIGNIPYETSDADLNNMFRDLDKVVDVRVAVDRNTGWPRGFAHADFADVESAIKGYEKITGATLGGRVLRVDYSQPRSPPREGRENREGRRPYRRSQTPREQ</sequence>
<dbReference type="PROSITE" id="PS50102">
    <property type="entry name" value="RRM"/>
    <property type="match status" value="2"/>
</dbReference>
<dbReference type="InterPro" id="IPR051106">
    <property type="entry name" value="RNA-bind/splicing_reg"/>
</dbReference>
<evidence type="ECO:0000313" key="9">
    <source>
        <dbReference type="EMBL" id="KAI1864303.1"/>
    </source>
</evidence>
<dbReference type="InterPro" id="IPR012677">
    <property type="entry name" value="Nucleotide-bd_a/b_plait_sf"/>
</dbReference>
<feature type="region of interest" description="Disordered" evidence="7">
    <location>
        <begin position="45"/>
        <end position="64"/>
    </location>
</feature>
<evidence type="ECO:0000256" key="4">
    <source>
        <dbReference type="ARBA" id="ARBA00023187"/>
    </source>
</evidence>
<evidence type="ECO:0000256" key="7">
    <source>
        <dbReference type="SAM" id="MobiDB-lite"/>
    </source>
</evidence>
<dbReference type="InterPro" id="IPR035979">
    <property type="entry name" value="RBD_domain_sf"/>
</dbReference>
<dbReference type="Pfam" id="PF00076">
    <property type="entry name" value="RRM_1"/>
    <property type="match status" value="2"/>
</dbReference>
<feature type="region of interest" description="Disordered" evidence="7">
    <location>
        <begin position="245"/>
        <end position="277"/>
    </location>
</feature>
<dbReference type="Gene3D" id="3.30.70.330">
    <property type="match status" value="2"/>
</dbReference>
<dbReference type="PANTHER" id="PTHR48028:SF4">
    <property type="entry name" value="SC35-LIKE SPLICING FACTOR"/>
    <property type="match status" value="1"/>
</dbReference>
<keyword evidence="2" id="KW-0507">mRNA processing</keyword>
<feature type="compositionally biased region" description="Basic and acidic residues" evidence="7">
    <location>
        <begin position="150"/>
        <end position="169"/>
    </location>
</feature>
<reference evidence="9" key="1">
    <citation type="submission" date="2021-03" db="EMBL/GenBank/DDBJ databases">
        <title>Revisited historic fungal species revealed as producer of novel bioactive compounds through whole genome sequencing and comparative genomics.</title>
        <authorList>
            <person name="Vignolle G.A."/>
            <person name="Hochenegger N."/>
            <person name="Mach R.L."/>
            <person name="Mach-Aigner A.R."/>
            <person name="Javad Rahimi M."/>
            <person name="Salim K.A."/>
            <person name="Chan C.M."/>
            <person name="Lim L.B.L."/>
            <person name="Cai F."/>
            <person name="Druzhinina I.S."/>
            <person name="U'Ren J.M."/>
            <person name="Derntl C."/>
        </authorList>
    </citation>
    <scope>NUCLEOTIDE SEQUENCE</scope>
    <source>
        <strain evidence="9">TUCIM 5799</strain>
    </source>
</reference>
<feature type="compositionally biased region" description="Basic and acidic residues" evidence="7">
    <location>
        <begin position="254"/>
        <end position="266"/>
    </location>
</feature>
<keyword evidence="5" id="KW-0539">Nucleus</keyword>
<evidence type="ECO:0000256" key="1">
    <source>
        <dbReference type="ARBA" id="ARBA00004123"/>
    </source>
</evidence>
<keyword evidence="4" id="KW-0508">mRNA splicing</keyword>
<evidence type="ECO:0000259" key="8">
    <source>
        <dbReference type="PROSITE" id="PS50102"/>
    </source>
</evidence>
<evidence type="ECO:0000256" key="6">
    <source>
        <dbReference type="PROSITE-ProRule" id="PRU00176"/>
    </source>
</evidence>
<feature type="domain" description="RRM" evidence="8">
    <location>
        <begin position="75"/>
        <end position="152"/>
    </location>
</feature>
<proteinExistence type="predicted"/>
<feature type="region of interest" description="Disordered" evidence="7">
    <location>
        <begin position="150"/>
        <end position="176"/>
    </location>
</feature>
<dbReference type="GO" id="GO:0003723">
    <property type="term" value="F:RNA binding"/>
    <property type="evidence" value="ECO:0007669"/>
    <property type="project" value="UniProtKB-UniRule"/>
</dbReference>
<dbReference type="CDD" id="cd00590">
    <property type="entry name" value="RRM_SF"/>
    <property type="match status" value="1"/>
</dbReference>
<organism evidence="9 10">
    <name type="scientific">Neoarthrinium moseri</name>
    <dbReference type="NCBI Taxonomy" id="1658444"/>
    <lineage>
        <taxon>Eukaryota</taxon>
        <taxon>Fungi</taxon>
        <taxon>Dikarya</taxon>
        <taxon>Ascomycota</taxon>
        <taxon>Pezizomycotina</taxon>
        <taxon>Sordariomycetes</taxon>
        <taxon>Xylariomycetidae</taxon>
        <taxon>Amphisphaeriales</taxon>
        <taxon>Apiosporaceae</taxon>
        <taxon>Neoarthrinium</taxon>
    </lineage>
</organism>
<name>A0A9Q0AM44_9PEZI</name>